<evidence type="ECO:0000313" key="2">
    <source>
        <dbReference type="Proteomes" id="UP000032221"/>
    </source>
</evidence>
<keyword evidence="2" id="KW-1185">Reference proteome</keyword>
<accession>A0A0D1LJH7</accession>
<evidence type="ECO:0000313" key="1">
    <source>
        <dbReference type="EMBL" id="KIU18722.1"/>
    </source>
</evidence>
<comment type="caution">
    <text evidence="1">The sequence shown here is derived from an EMBL/GenBank/DDBJ whole genome shotgun (WGS) entry which is preliminary data.</text>
</comment>
<reference evidence="1 2" key="1">
    <citation type="submission" date="2015-01" db="EMBL/GenBank/DDBJ databases">
        <title>Genome sequence of Mycobacterium llatzerense and Mycobacterium immunogenum recovered from brain abscess.</title>
        <authorList>
            <person name="Greninger A.L."/>
            <person name="Langelier C."/>
            <person name="Cunningham G."/>
            <person name="Chiu C.Y."/>
            <person name="Miller S."/>
        </authorList>
    </citation>
    <scope>NUCLEOTIDE SEQUENCE [LARGE SCALE GENOMIC DNA]</scope>
    <source>
        <strain evidence="1 2">CLUC14</strain>
    </source>
</reference>
<dbReference type="Proteomes" id="UP000032221">
    <property type="component" value="Unassembled WGS sequence"/>
</dbReference>
<dbReference type="AlphaFoldDB" id="A0A0D1LJH7"/>
<organism evidence="1 2">
    <name type="scientific">Mycolicibacterium llatzerense</name>
    <dbReference type="NCBI Taxonomy" id="280871"/>
    <lineage>
        <taxon>Bacteria</taxon>
        <taxon>Bacillati</taxon>
        <taxon>Actinomycetota</taxon>
        <taxon>Actinomycetes</taxon>
        <taxon>Mycobacteriales</taxon>
        <taxon>Mycobacteriaceae</taxon>
        <taxon>Mycolicibacterium</taxon>
    </lineage>
</organism>
<name>A0A0D1LJH7_9MYCO</name>
<gene>
    <name evidence="1" type="ORF">TL10_00215</name>
</gene>
<sequence>MHQLVVFLRSANQIELLLTAVAGAVSIVSAARDAAGGVAALGTERQHSEFCTCNEGDTSHCPARDSL</sequence>
<protein>
    <submittedName>
        <fullName evidence="1">Uncharacterized protein</fullName>
    </submittedName>
</protein>
<dbReference type="PATRIC" id="fig|280871.6.peg.43"/>
<proteinExistence type="predicted"/>
<dbReference type="EMBL" id="JXST01000001">
    <property type="protein sequence ID" value="KIU18722.1"/>
    <property type="molecule type" value="Genomic_DNA"/>
</dbReference>